<dbReference type="CDD" id="cd11731">
    <property type="entry name" value="Lin1944_like_SDR_c"/>
    <property type="match status" value="1"/>
</dbReference>
<organism evidence="3 4">
    <name type="scientific">Streptomyces albospinus</name>
    <dbReference type="NCBI Taxonomy" id="285515"/>
    <lineage>
        <taxon>Bacteria</taxon>
        <taxon>Bacillati</taxon>
        <taxon>Actinomycetota</taxon>
        <taxon>Actinomycetes</taxon>
        <taxon>Kitasatosporales</taxon>
        <taxon>Streptomycetaceae</taxon>
        <taxon>Streptomyces</taxon>
    </lineage>
</organism>
<dbReference type="PANTHER" id="PTHR43477:SF1">
    <property type="entry name" value="DIHYDROANTICAPSIN 7-DEHYDROGENASE"/>
    <property type="match status" value="1"/>
</dbReference>
<comment type="caution">
    <text evidence="3">The sequence shown here is derived from an EMBL/GenBank/DDBJ whole genome shotgun (WGS) entry which is preliminary data.</text>
</comment>
<dbReference type="RefSeq" id="WP_189296263.1">
    <property type="nucleotide sequence ID" value="NZ_BMRP01000002.1"/>
</dbReference>
<dbReference type="Gene3D" id="3.40.50.720">
    <property type="entry name" value="NAD(P)-binding Rossmann-like Domain"/>
    <property type="match status" value="1"/>
</dbReference>
<comment type="similarity">
    <text evidence="1">Belongs to the short-chain dehydrogenases/reductases (SDR) family.</text>
</comment>
<dbReference type="InterPro" id="IPR051122">
    <property type="entry name" value="SDR_DHRS6-like"/>
</dbReference>
<reference evidence="4" key="1">
    <citation type="journal article" date="2019" name="Int. J. Syst. Evol. Microbiol.">
        <title>The Global Catalogue of Microorganisms (GCM) 10K type strain sequencing project: providing services to taxonomists for standard genome sequencing and annotation.</title>
        <authorList>
            <consortium name="The Broad Institute Genomics Platform"/>
            <consortium name="The Broad Institute Genome Sequencing Center for Infectious Disease"/>
            <person name="Wu L."/>
            <person name="Ma J."/>
        </authorList>
    </citation>
    <scope>NUCLEOTIDE SEQUENCE [LARGE SCALE GENOMIC DNA]</scope>
    <source>
        <strain evidence="4">JCM 3399</strain>
    </source>
</reference>
<dbReference type="SUPFAM" id="SSF51735">
    <property type="entry name" value="NAD(P)-binding Rossmann-fold domains"/>
    <property type="match status" value="1"/>
</dbReference>
<name>A0ABQ2UNA0_9ACTN</name>
<evidence type="ECO:0000256" key="1">
    <source>
        <dbReference type="ARBA" id="ARBA00006484"/>
    </source>
</evidence>
<dbReference type="NCBIfam" id="NF005754">
    <property type="entry name" value="PRK07578.1"/>
    <property type="match status" value="1"/>
</dbReference>
<dbReference type="InterPro" id="IPR002347">
    <property type="entry name" value="SDR_fam"/>
</dbReference>
<dbReference type="PRINTS" id="PR00081">
    <property type="entry name" value="GDHRDH"/>
</dbReference>
<dbReference type="Proteomes" id="UP000654471">
    <property type="component" value="Unassembled WGS sequence"/>
</dbReference>
<evidence type="ECO:0000313" key="3">
    <source>
        <dbReference type="EMBL" id="GGU46106.1"/>
    </source>
</evidence>
<dbReference type="PANTHER" id="PTHR43477">
    <property type="entry name" value="DIHYDROANTICAPSIN 7-DEHYDROGENASE"/>
    <property type="match status" value="1"/>
</dbReference>
<keyword evidence="2" id="KW-0560">Oxidoreductase</keyword>
<keyword evidence="4" id="KW-1185">Reference proteome</keyword>
<evidence type="ECO:0000256" key="2">
    <source>
        <dbReference type="ARBA" id="ARBA00023002"/>
    </source>
</evidence>
<sequence length="199" mass="20262">MKIIVIGATGTIGSAVARELEDDGHEVVRAARRGPVRVDLADPASVDALFRSVRNVDAVVCCAASGRLTPLDAPSDDDFTTGLDGKLLGQVHLTRRAIRHVRDGGSIVLTSGVFTEPTPGGAFGALVNAGLDAFAAAAAVEMPRGLRLTVVRPGWVAETLAALGLDPAGGTPAAEVARRYADALHAAPTATAVRPAATA</sequence>
<dbReference type="Pfam" id="PF13561">
    <property type="entry name" value="adh_short_C2"/>
    <property type="match status" value="1"/>
</dbReference>
<accession>A0ABQ2UNA0</accession>
<protein>
    <submittedName>
        <fullName evidence="3">Short chain dehydrogenase</fullName>
    </submittedName>
</protein>
<evidence type="ECO:0000313" key="4">
    <source>
        <dbReference type="Proteomes" id="UP000654471"/>
    </source>
</evidence>
<dbReference type="EMBL" id="BMRP01000002">
    <property type="protein sequence ID" value="GGU46106.1"/>
    <property type="molecule type" value="Genomic_DNA"/>
</dbReference>
<gene>
    <name evidence="3" type="ORF">GCM10010211_06990</name>
</gene>
<proteinExistence type="inferred from homology"/>
<dbReference type="InterPro" id="IPR036291">
    <property type="entry name" value="NAD(P)-bd_dom_sf"/>
</dbReference>